<organism evidence="3 4">
    <name type="scientific">Solihabitans fulvus</name>
    <dbReference type="NCBI Taxonomy" id="1892852"/>
    <lineage>
        <taxon>Bacteria</taxon>
        <taxon>Bacillati</taxon>
        <taxon>Actinomycetota</taxon>
        <taxon>Actinomycetes</taxon>
        <taxon>Pseudonocardiales</taxon>
        <taxon>Pseudonocardiaceae</taxon>
        <taxon>Solihabitans</taxon>
    </lineage>
</organism>
<evidence type="ECO:0000256" key="1">
    <source>
        <dbReference type="ARBA" id="ARBA00009174"/>
    </source>
</evidence>
<dbReference type="AlphaFoldDB" id="A0A5B2WWX0"/>
<accession>A0A5B2WWX0</accession>
<keyword evidence="4" id="KW-1185">Reference proteome</keyword>
<dbReference type="OrthoDB" id="9772788at2"/>
<dbReference type="Pfam" id="PF07977">
    <property type="entry name" value="FabA"/>
    <property type="match status" value="1"/>
</dbReference>
<dbReference type="SUPFAM" id="SSF54637">
    <property type="entry name" value="Thioesterase/thiol ester dehydrase-isomerase"/>
    <property type="match status" value="1"/>
</dbReference>
<dbReference type="InterPro" id="IPR029069">
    <property type="entry name" value="HotDog_dom_sf"/>
</dbReference>
<proteinExistence type="inferred from homology"/>
<dbReference type="PANTHER" id="PTHR30272">
    <property type="entry name" value="3-HYDROXYACYL-[ACYL-CARRIER-PROTEIN] DEHYDRATASE"/>
    <property type="match status" value="1"/>
</dbReference>
<evidence type="ECO:0000313" key="4">
    <source>
        <dbReference type="Proteomes" id="UP000323454"/>
    </source>
</evidence>
<name>A0A5B2WWX0_9PSEU</name>
<dbReference type="InterPro" id="IPR013114">
    <property type="entry name" value="FabA_FabZ"/>
</dbReference>
<sequence length="157" mass="16869">MLEHADIKRILPHRHPILQVDRVLELDPGNRIVATKAVTGAEPCYVGLPAEAPASAYAYPVSLLVESLGQAGGILWLHTAAQRAEPVTGTLIFGSARDLTLTGHAYPGDVLRHVVHLELVKGDNAFMRGETWVGDTRIATVGEILAVLRQDTTLVPA</sequence>
<dbReference type="GO" id="GO:0016829">
    <property type="term" value="F:lyase activity"/>
    <property type="evidence" value="ECO:0007669"/>
    <property type="project" value="UniProtKB-KW"/>
</dbReference>
<dbReference type="Proteomes" id="UP000323454">
    <property type="component" value="Unassembled WGS sequence"/>
</dbReference>
<keyword evidence="2" id="KW-0456">Lyase</keyword>
<dbReference type="EMBL" id="VUOB01000061">
    <property type="protein sequence ID" value="KAA2254447.1"/>
    <property type="molecule type" value="Genomic_DNA"/>
</dbReference>
<comment type="similarity">
    <text evidence="1">Belongs to the thioester dehydratase family. FabZ subfamily.</text>
</comment>
<evidence type="ECO:0000313" key="3">
    <source>
        <dbReference type="EMBL" id="KAA2254447.1"/>
    </source>
</evidence>
<dbReference type="Gene3D" id="3.10.129.10">
    <property type="entry name" value="Hotdog Thioesterase"/>
    <property type="match status" value="1"/>
</dbReference>
<comment type="caution">
    <text evidence="3">The sequence shown here is derived from an EMBL/GenBank/DDBJ whole genome shotgun (WGS) entry which is preliminary data.</text>
</comment>
<reference evidence="3 4" key="1">
    <citation type="submission" date="2019-09" db="EMBL/GenBank/DDBJ databases">
        <title>Goodfellowia gen. nov., a new genus of the Pseudonocardineae related to Actinoalloteichus, containing Goodfellowia coeruleoviolacea gen. nov., comb. nov. gen. nov., comb. nov.</title>
        <authorList>
            <person name="Labeda D."/>
        </authorList>
    </citation>
    <scope>NUCLEOTIDE SEQUENCE [LARGE SCALE GENOMIC DNA]</scope>
    <source>
        <strain evidence="3 4">AN110305</strain>
    </source>
</reference>
<dbReference type="PANTHER" id="PTHR30272:SF1">
    <property type="entry name" value="3-HYDROXYACYL-[ACYL-CARRIER-PROTEIN] DEHYDRATASE"/>
    <property type="match status" value="1"/>
</dbReference>
<dbReference type="RefSeq" id="WP_149853243.1">
    <property type="nucleotide sequence ID" value="NZ_VUOB01000061.1"/>
</dbReference>
<reference evidence="3 4" key="2">
    <citation type="submission" date="2019-09" db="EMBL/GenBank/DDBJ databases">
        <authorList>
            <person name="Jin C."/>
        </authorList>
    </citation>
    <scope>NUCLEOTIDE SEQUENCE [LARGE SCALE GENOMIC DNA]</scope>
    <source>
        <strain evidence="3 4">AN110305</strain>
    </source>
</reference>
<gene>
    <name evidence="3" type="ORF">F0L68_30145</name>
</gene>
<protein>
    <submittedName>
        <fullName evidence="3">Beta-hydroxyacyl-ACP dehydratase</fullName>
    </submittedName>
</protein>
<evidence type="ECO:0000256" key="2">
    <source>
        <dbReference type="ARBA" id="ARBA00023239"/>
    </source>
</evidence>